<organism evidence="1 2">
    <name type="scientific">Stegodyphus mimosarum</name>
    <name type="common">African social velvet spider</name>
    <dbReference type="NCBI Taxonomy" id="407821"/>
    <lineage>
        <taxon>Eukaryota</taxon>
        <taxon>Metazoa</taxon>
        <taxon>Ecdysozoa</taxon>
        <taxon>Arthropoda</taxon>
        <taxon>Chelicerata</taxon>
        <taxon>Arachnida</taxon>
        <taxon>Araneae</taxon>
        <taxon>Araneomorphae</taxon>
        <taxon>Entelegynae</taxon>
        <taxon>Eresoidea</taxon>
        <taxon>Eresidae</taxon>
        <taxon>Stegodyphus</taxon>
    </lineage>
</organism>
<accession>A0A087UDP0</accession>
<name>A0A087UDP0_STEMI</name>
<feature type="non-terminal residue" evidence="1">
    <location>
        <position position="61"/>
    </location>
</feature>
<proteinExistence type="predicted"/>
<evidence type="ECO:0000313" key="2">
    <source>
        <dbReference type="Proteomes" id="UP000054359"/>
    </source>
</evidence>
<keyword evidence="2" id="KW-1185">Reference proteome</keyword>
<sequence>MKQAEELDKCILHELNEQQKIILLKIYVFLSYKSEPILHHIIMCDENWFVFNNCKCLIMIG</sequence>
<evidence type="ECO:0000313" key="1">
    <source>
        <dbReference type="EMBL" id="KFM75479.1"/>
    </source>
</evidence>
<dbReference type="Proteomes" id="UP000054359">
    <property type="component" value="Unassembled WGS sequence"/>
</dbReference>
<gene>
    <name evidence="1" type="ORF">X975_06895</name>
</gene>
<dbReference type="EMBL" id="KK119364">
    <property type="protein sequence ID" value="KFM75479.1"/>
    <property type="molecule type" value="Genomic_DNA"/>
</dbReference>
<dbReference type="AlphaFoldDB" id="A0A087UDP0"/>
<protein>
    <submittedName>
        <fullName evidence="1">Uncharacterized protein</fullName>
    </submittedName>
</protein>
<reference evidence="1 2" key="1">
    <citation type="submission" date="2013-11" db="EMBL/GenBank/DDBJ databases">
        <title>Genome sequencing of Stegodyphus mimosarum.</title>
        <authorList>
            <person name="Bechsgaard J."/>
        </authorList>
    </citation>
    <scope>NUCLEOTIDE SEQUENCE [LARGE SCALE GENOMIC DNA]</scope>
</reference>